<protein>
    <recommendedName>
        <fullName evidence="4">DUF2987 domain-containing protein</fullName>
    </recommendedName>
</protein>
<proteinExistence type="predicted"/>
<dbReference type="RefSeq" id="WP_084392485.1">
    <property type="nucleotide sequence ID" value="NZ_BMKF01000002.1"/>
</dbReference>
<feature type="chain" id="PRO_5046927557" description="DUF2987 domain-containing protein" evidence="1">
    <location>
        <begin position="21"/>
        <end position="215"/>
    </location>
</feature>
<dbReference type="EMBL" id="BMKF01000002">
    <property type="protein sequence ID" value="GGB70886.1"/>
    <property type="molecule type" value="Genomic_DNA"/>
</dbReference>
<keyword evidence="1" id="KW-0732">Signal</keyword>
<feature type="signal peptide" evidence="1">
    <location>
        <begin position="1"/>
        <end position="20"/>
    </location>
</feature>
<sequence>MRFLIIALIGIAGSAGLANAQEARPAAKMSTLFDGLGDFLAIPNSDRSHLEMDYVVSADDPALKDFGLWIEPDGKRIDLPRDELGRIDVSEIAPYLDADPMVMTTLPKGGGAINAEPTPKLDLSGPVPVVDINTSIEQVNLVIRKKAGPLSMVAPKMKGVIFFVSPETTGVVQKTDGSEQVLAVENDRITFRPGETTGAARLVFSQPPIKDIFTD</sequence>
<name>A0ABQ1JKV0_9PROT</name>
<evidence type="ECO:0000313" key="2">
    <source>
        <dbReference type="EMBL" id="GGB70886.1"/>
    </source>
</evidence>
<dbReference type="Proteomes" id="UP000628854">
    <property type="component" value="Unassembled WGS sequence"/>
</dbReference>
<reference evidence="3" key="1">
    <citation type="journal article" date="2019" name="Int. J. Syst. Evol. Microbiol.">
        <title>The Global Catalogue of Microorganisms (GCM) 10K type strain sequencing project: providing services to taxonomists for standard genome sequencing and annotation.</title>
        <authorList>
            <consortium name="The Broad Institute Genomics Platform"/>
            <consortium name="The Broad Institute Genome Sequencing Center for Infectious Disease"/>
            <person name="Wu L."/>
            <person name="Ma J."/>
        </authorList>
    </citation>
    <scope>NUCLEOTIDE SEQUENCE [LARGE SCALE GENOMIC DNA]</scope>
    <source>
        <strain evidence="3">CGMCC 1.15928</strain>
    </source>
</reference>
<organism evidence="2 3">
    <name type="scientific">Henriciella pelagia</name>
    <dbReference type="NCBI Taxonomy" id="1977912"/>
    <lineage>
        <taxon>Bacteria</taxon>
        <taxon>Pseudomonadati</taxon>
        <taxon>Pseudomonadota</taxon>
        <taxon>Alphaproteobacteria</taxon>
        <taxon>Hyphomonadales</taxon>
        <taxon>Hyphomonadaceae</taxon>
        <taxon>Henriciella</taxon>
    </lineage>
</organism>
<evidence type="ECO:0000256" key="1">
    <source>
        <dbReference type="SAM" id="SignalP"/>
    </source>
</evidence>
<evidence type="ECO:0000313" key="3">
    <source>
        <dbReference type="Proteomes" id="UP000628854"/>
    </source>
</evidence>
<evidence type="ECO:0008006" key="4">
    <source>
        <dbReference type="Google" id="ProtNLM"/>
    </source>
</evidence>
<keyword evidence="3" id="KW-1185">Reference proteome</keyword>
<accession>A0ABQ1JKV0</accession>
<comment type="caution">
    <text evidence="2">The sequence shown here is derived from an EMBL/GenBank/DDBJ whole genome shotgun (WGS) entry which is preliminary data.</text>
</comment>
<gene>
    <name evidence="2" type="ORF">GCM10011503_19450</name>
</gene>